<organism evidence="2">
    <name type="scientific">uncultured Sphingopyxis sp</name>
    <dbReference type="NCBI Taxonomy" id="310581"/>
    <lineage>
        <taxon>Bacteria</taxon>
        <taxon>Pseudomonadati</taxon>
        <taxon>Pseudomonadota</taxon>
        <taxon>Alphaproteobacteria</taxon>
        <taxon>Sphingomonadales</taxon>
        <taxon>Sphingomonadaceae</taxon>
        <taxon>Sphingopyxis</taxon>
        <taxon>environmental samples</taxon>
    </lineage>
</organism>
<evidence type="ECO:0000259" key="1">
    <source>
        <dbReference type="PROSITE" id="PS51819"/>
    </source>
</evidence>
<accession>A0A1Y5PRA9</accession>
<dbReference type="KEGG" id="sphu:SPPYR_1409"/>
<dbReference type="Gene3D" id="3.10.180.10">
    <property type="entry name" value="2,3-Dihydroxybiphenyl 1,2-Dioxygenase, domain 1"/>
    <property type="match status" value="1"/>
</dbReference>
<name>A0A1Y5PRA9_9SPHN</name>
<feature type="domain" description="VOC" evidence="1">
    <location>
        <begin position="6"/>
        <end position="122"/>
    </location>
</feature>
<dbReference type="PROSITE" id="PS51819">
    <property type="entry name" value="VOC"/>
    <property type="match status" value="1"/>
</dbReference>
<sequence length="192" mass="21985">MPRPARFAHVVLQTFDLKRLVDWYTYVFDLEVYAESPRAVIGSYDEEHHRFAFTQFPGEKVESFFNPLKHVAYAYDTLGDLMAQYKHMKARGYHPVESVNHGPTLSLYYADPDGNGVEFFVDRFATMEESKAFMASPAFQKNLFGYYFDPEKALADFEQGVPAEKVWEYDQEAADRHLEAQKAKAAAAAPTS</sequence>
<dbReference type="InterPro" id="IPR037523">
    <property type="entry name" value="VOC_core"/>
</dbReference>
<dbReference type="AlphaFoldDB" id="A0A1Y5PRA9"/>
<evidence type="ECO:0000313" key="2">
    <source>
        <dbReference type="EMBL" id="SBV32529.1"/>
    </source>
</evidence>
<dbReference type="EMBL" id="LT598653">
    <property type="protein sequence ID" value="SBV32529.1"/>
    <property type="molecule type" value="Genomic_DNA"/>
</dbReference>
<proteinExistence type="predicted"/>
<dbReference type="InterPro" id="IPR004360">
    <property type="entry name" value="Glyas_Fos-R_dOase_dom"/>
</dbReference>
<dbReference type="RefSeq" id="WP_184100612.1">
    <property type="nucleotide sequence ID" value="NZ_LT598653.1"/>
</dbReference>
<protein>
    <recommendedName>
        <fullName evidence="1">VOC domain-containing protein</fullName>
    </recommendedName>
</protein>
<gene>
    <name evidence="2" type="ORF">SPPYR_1409</name>
</gene>
<dbReference type="Pfam" id="PF00903">
    <property type="entry name" value="Glyoxalase"/>
    <property type="match status" value="1"/>
</dbReference>
<reference evidence="2" key="1">
    <citation type="submission" date="2016-03" db="EMBL/GenBank/DDBJ databases">
        <authorList>
            <person name="Ploux O."/>
        </authorList>
    </citation>
    <scope>NUCLEOTIDE SEQUENCE</scope>
    <source>
        <strain evidence="2">UC10</strain>
    </source>
</reference>
<dbReference type="InterPro" id="IPR029068">
    <property type="entry name" value="Glyas_Bleomycin-R_OHBP_Dase"/>
</dbReference>
<dbReference type="SUPFAM" id="SSF54593">
    <property type="entry name" value="Glyoxalase/Bleomycin resistance protein/Dihydroxybiphenyl dioxygenase"/>
    <property type="match status" value="1"/>
</dbReference>